<dbReference type="RefSeq" id="WP_115434496.1">
    <property type="nucleotide sequence ID" value="NZ_CP031337.1"/>
</dbReference>
<accession>A0A345Y9G7</accession>
<organism evidence="2 3">
    <name type="scientific">Crenobacter cavernae</name>
    <dbReference type="NCBI Taxonomy" id="2290923"/>
    <lineage>
        <taxon>Bacteria</taxon>
        <taxon>Pseudomonadati</taxon>
        <taxon>Pseudomonadota</taxon>
        <taxon>Betaproteobacteria</taxon>
        <taxon>Neisseriales</taxon>
        <taxon>Neisseriaceae</taxon>
        <taxon>Crenobacter</taxon>
    </lineage>
</organism>
<dbReference type="InterPro" id="IPR024230">
    <property type="entry name" value="GspL_cyto_dom"/>
</dbReference>
<dbReference type="Gene3D" id="3.30.420.380">
    <property type="match status" value="1"/>
</dbReference>
<dbReference type="Pfam" id="PF05134">
    <property type="entry name" value="T2SSL"/>
    <property type="match status" value="1"/>
</dbReference>
<dbReference type="GO" id="GO:0015628">
    <property type="term" value="P:protein secretion by the type II secretion system"/>
    <property type="evidence" value="ECO:0007669"/>
    <property type="project" value="InterPro"/>
</dbReference>
<sequence>MKTLRLYWPGSADPGIEAEYDWALLDAAARCRDSGRGPASAWPAAERVELILAAGGTLFTEVALPAKLRQPDDKLIGYALEDALATDPSANLYSLGDAAGEGRRAVALTAAAPLRRAVAALKAAGRGVDAIVPEEALLPAPAPGEADVAATRDAWLLRVPGQRALAVPFAPTLAEPLFANAFGAAPPPLSFRGDVGDWPFAVRWPAAGAPAYDWRSAKPVLPFDFARGEWREPVVRAGRWLTIGALACAALSLAELSWLSWQQKSLKSQIAELASPILGKQALPPGGTLQALVRSVDRLRLERGDAARLAPLPALAALAEAGVGPTLSRVEAADGQVSVWVAGVTPEPFARWRDALATRHYRLQQSADGGAVRLTVRWEP</sequence>
<name>A0A345Y9G7_9NEIS</name>
<dbReference type="InterPro" id="IPR043129">
    <property type="entry name" value="ATPase_NBD"/>
</dbReference>
<protein>
    <recommendedName>
        <fullName evidence="1">GspL cytoplasmic actin-ATPase-like domain-containing protein</fullName>
    </recommendedName>
</protein>
<dbReference type="GO" id="GO:0015627">
    <property type="term" value="C:type II protein secretion system complex"/>
    <property type="evidence" value="ECO:0007669"/>
    <property type="project" value="InterPro"/>
</dbReference>
<evidence type="ECO:0000313" key="3">
    <source>
        <dbReference type="Proteomes" id="UP000254537"/>
    </source>
</evidence>
<dbReference type="GO" id="GO:0009276">
    <property type="term" value="C:Gram-negative-bacterium-type cell wall"/>
    <property type="evidence" value="ECO:0007669"/>
    <property type="project" value="InterPro"/>
</dbReference>
<dbReference type="AlphaFoldDB" id="A0A345Y9G7"/>
<proteinExistence type="predicted"/>
<gene>
    <name evidence="2" type="ORF">DWG20_14645</name>
</gene>
<feature type="domain" description="GspL cytoplasmic actin-ATPase-like" evidence="1">
    <location>
        <begin position="43"/>
        <end position="168"/>
    </location>
</feature>
<evidence type="ECO:0000259" key="1">
    <source>
        <dbReference type="Pfam" id="PF05134"/>
    </source>
</evidence>
<reference evidence="2 3" key="1">
    <citation type="submission" date="2018-07" db="EMBL/GenBank/DDBJ databases">
        <title>Crenobacter cavernae sp. nov., isolated from a karst cave.</title>
        <authorList>
            <person name="Zhu H."/>
        </authorList>
    </citation>
    <scope>NUCLEOTIDE SEQUENCE [LARGE SCALE GENOMIC DNA]</scope>
    <source>
        <strain evidence="2 3">K1W11S-77</strain>
    </source>
</reference>
<dbReference type="EMBL" id="CP031337">
    <property type="protein sequence ID" value="AXK40569.1"/>
    <property type="molecule type" value="Genomic_DNA"/>
</dbReference>
<dbReference type="InterPro" id="IPR007812">
    <property type="entry name" value="T2SS_protein-GspL"/>
</dbReference>
<dbReference type="OrthoDB" id="8578377at2"/>
<dbReference type="NCBIfam" id="TIGR01709">
    <property type="entry name" value="typeII_sec_gspL"/>
    <property type="match status" value="1"/>
</dbReference>
<evidence type="ECO:0000313" key="2">
    <source>
        <dbReference type="EMBL" id="AXK40569.1"/>
    </source>
</evidence>
<dbReference type="KEGG" id="ccah:DWG20_14645"/>
<dbReference type="Proteomes" id="UP000254537">
    <property type="component" value="Chromosome"/>
</dbReference>
<dbReference type="SUPFAM" id="SSF53067">
    <property type="entry name" value="Actin-like ATPase domain"/>
    <property type="match status" value="1"/>
</dbReference>